<dbReference type="OrthoDB" id="9816357at2"/>
<name>A0A3R5X354_9BACT</name>
<evidence type="ECO:0000313" key="3">
    <source>
        <dbReference type="EMBL" id="QAR33423.1"/>
    </source>
</evidence>
<dbReference type="GO" id="GO:0071281">
    <property type="term" value="P:cellular response to iron ion"/>
    <property type="evidence" value="ECO:0007669"/>
    <property type="project" value="TreeGrafter"/>
</dbReference>
<feature type="signal peptide" evidence="1">
    <location>
        <begin position="1"/>
        <end position="20"/>
    </location>
</feature>
<reference evidence="3 4" key="1">
    <citation type="submission" date="2019-01" db="EMBL/GenBank/DDBJ databases">
        <title>Geovibrio thiophilus DSM 11263, complete genome.</title>
        <authorList>
            <person name="Spring S."/>
            <person name="Bunk B."/>
            <person name="Sproer C."/>
        </authorList>
    </citation>
    <scope>NUCLEOTIDE SEQUENCE [LARGE SCALE GENOMIC DNA]</scope>
    <source>
        <strain evidence="3 4">DSM 11263</strain>
    </source>
</reference>
<dbReference type="PANTHER" id="PTHR30535:SF34">
    <property type="entry name" value="MOLYBDATE-BINDING PROTEIN MOLA"/>
    <property type="match status" value="1"/>
</dbReference>
<evidence type="ECO:0000259" key="2">
    <source>
        <dbReference type="PROSITE" id="PS50983"/>
    </source>
</evidence>
<dbReference type="Proteomes" id="UP000287502">
    <property type="component" value="Chromosome"/>
</dbReference>
<keyword evidence="4" id="KW-1185">Reference proteome</keyword>
<dbReference type="AlphaFoldDB" id="A0A3R5X354"/>
<feature type="domain" description="Fe/B12 periplasmic-binding" evidence="2">
    <location>
        <begin position="39"/>
        <end position="302"/>
    </location>
</feature>
<dbReference type="Pfam" id="PF01497">
    <property type="entry name" value="Peripla_BP_2"/>
    <property type="match status" value="1"/>
</dbReference>
<dbReference type="PROSITE" id="PS50983">
    <property type="entry name" value="FE_B12_PBP"/>
    <property type="match status" value="1"/>
</dbReference>
<accession>A0A3R5X354</accession>
<evidence type="ECO:0000313" key="4">
    <source>
        <dbReference type="Proteomes" id="UP000287502"/>
    </source>
</evidence>
<evidence type="ECO:0000256" key="1">
    <source>
        <dbReference type="SAM" id="SignalP"/>
    </source>
</evidence>
<feature type="chain" id="PRO_5018596513" evidence="1">
    <location>
        <begin position="21"/>
        <end position="304"/>
    </location>
</feature>
<dbReference type="InterPro" id="IPR002491">
    <property type="entry name" value="ABC_transptr_periplasmic_BD"/>
</dbReference>
<dbReference type="SUPFAM" id="SSF53807">
    <property type="entry name" value="Helical backbone' metal receptor"/>
    <property type="match status" value="1"/>
</dbReference>
<dbReference type="RefSeq" id="WP_128466709.1">
    <property type="nucleotide sequence ID" value="NZ_CP035108.1"/>
</dbReference>
<dbReference type="EMBL" id="CP035108">
    <property type="protein sequence ID" value="QAR33423.1"/>
    <property type="molecule type" value="Genomic_DNA"/>
</dbReference>
<gene>
    <name evidence="3" type="ORF">EP073_08425</name>
</gene>
<sequence>MRRILLVLTALSLLASSAFAFTFRDDAGDSYTFDKAPEKVVVLNSSNLELFIAAGGKPAAYGESGTMPAYLGDHIKSIPSVGKVQSPDIERIVAMKPDLVIGMNFPFHISLKSSLKQAGIPLAVFGVHDRKDLAAKMEIFGQITGKPDMAFRKVASINTDIEKAVKTVGKPSKKILVVYGTPESFNMALPSSFIGEIAEFAGGINIAGEDMKGGTGMYSGFVPVSLEYVTMADPDMIFIISHGNKAAPAADGQLMKQPAWSALRAVKSGKVISLPFDTYGINPTVRLGEAVLELSSLIYPEKYK</sequence>
<dbReference type="InterPro" id="IPR050902">
    <property type="entry name" value="ABC_Transporter_SBP"/>
</dbReference>
<dbReference type="KEGG" id="gtl:EP073_08425"/>
<dbReference type="Gene3D" id="3.40.50.1980">
    <property type="entry name" value="Nitrogenase molybdenum iron protein domain"/>
    <property type="match status" value="2"/>
</dbReference>
<organism evidence="3 4">
    <name type="scientific">Geovibrio thiophilus</name>
    <dbReference type="NCBI Taxonomy" id="139438"/>
    <lineage>
        <taxon>Bacteria</taxon>
        <taxon>Pseudomonadati</taxon>
        <taxon>Deferribacterota</taxon>
        <taxon>Deferribacteres</taxon>
        <taxon>Deferribacterales</taxon>
        <taxon>Geovibrionaceae</taxon>
        <taxon>Geovibrio</taxon>
    </lineage>
</organism>
<keyword evidence="1" id="KW-0732">Signal</keyword>
<proteinExistence type="predicted"/>
<protein>
    <submittedName>
        <fullName evidence="3">ABC transporter substrate-binding protein</fullName>
    </submittedName>
</protein>
<dbReference type="PANTHER" id="PTHR30535">
    <property type="entry name" value="VITAMIN B12-BINDING PROTEIN"/>
    <property type="match status" value="1"/>
</dbReference>